<protein>
    <submittedName>
        <fullName evidence="1">Ammonium transporter</fullName>
    </submittedName>
</protein>
<evidence type="ECO:0000313" key="1">
    <source>
        <dbReference type="EMBL" id="HHO74545.1"/>
    </source>
</evidence>
<name>A0A7C5SZ52_9AQUI</name>
<reference evidence="1" key="1">
    <citation type="journal article" date="2020" name="mSystems">
        <title>Genome- and Community-Level Interaction Insights into Carbon Utilization and Element Cycling Functions of Hydrothermarchaeota in Hydrothermal Sediment.</title>
        <authorList>
            <person name="Zhou Z."/>
            <person name="Liu Y."/>
            <person name="Xu W."/>
            <person name="Pan J."/>
            <person name="Luo Z.H."/>
            <person name="Li M."/>
        </authorList>
    </citation>
    <scope>NUCLEOTIDE SEQUENCE [LARGE SCALE GENOMIC DNA]</scope>
    <source>
        <strain evidence="1">SpSt-114</strain>
    </source>
</reference>
<gene>
    <name evidence="1" type="ORF">ENN04_07955</name>
</gene>
<comment type="caution">
    <text evidence="1">The sequence shown here is derived from an EMBL/GenBank/DDBJ whole genome shotgun (WGS) entry which is preliminary data.</text>
</comment>
<accession>A0A7C5SZ52</accession>
<dbReference type="AlphaFoldDB" id="A0A7C5SZ52"/>
<sequence>MIVILAKALTGLRVSPEEEVAVLNISQHCEKAYNL</sequence>
<organism evidence="1">
    <name type="scientific">Thermocrinis ruber</name>
    <dbReference type="NCBI Taxonomy" id="75906"/>
    <lineage>
        <taxon>Bacteria</taxon>
        <taxon>Pseudomonadati</taxon>
        <taxon>Aquificota</taxon>
        <taxon>Aquificia</taxon>
        <taxon>Aquificales</taxon>
        <taxon>Aquificaceae</taxon>
        <taxon>Thermocrinis</taxon>
    </lineage>
</organism>
<dbReference type="EMBL" id="DSAC01000098">
    <property type="protein sequence ID" value="HHO74545.1"/>
    <property type="molecule type" value="Genomic_DNA"/>
</dbReference>
<proteinExistence type="predicted"/>